<gene>
    <name evidence="5" type="ORF">L323_16180</name>
</gene>
<dbReference type="AlphaFoldDB" id="U4QYN4"/>
<comment type="caution">
    <text evidence="5">The sequence shown here is derived from an EMBL/GenBank/DDBJ whole genome shotgun (WGS) entry which is preliminary data.</text>
</comment>
<keyword evidence="2" id="KW-0677">Repeat</keyword>
<protein>
    <recommendedName>
        <fullName evidence="4">SLH domain-containing protein</fullName>
    </recommendedName>
</protein>
<name>U4QYN4_9FIRM</name>
<dbReference type="InterPro" id="IPR014755">
    <property type="entry name" value="Cu-Rt/internalin_Ig-like"/>
</dbReference>
<accession>U4QYN4</accession>
<dbReference type="OrthoDB" id="1736087at2"/>
<keyword evidence="1 3" id="KW-0732">Signal</keyword>
<dbReference type="PATRIC" id="fig|1330534.3.peg.3206"/>
<dbReference type="InterPro" id="IPR001119">
    <property type="entry name" value="SLH_dom"/>
</dbReference>
<sequence length="970" mass="102382">MRNLRKLTAVVIAVALVLTSMTAAFAASGSYDFENEATVLKDLGIWQGDTTGDLMLGEDLTRAQGAVLVLKTVLGKTDKDMEAADVSKIANFDDADEVPAWAEGWVALAVQEGVMKGGNNKLAAGDPLKGKDLASMFMNALGFAAENDYATSVELLAAKSAGKLLSAIVDDITDADLTRDAATAVVFDTLTVKAKDATKTVVEVLVGTDAVKKAVAEKAGLIVAPAAQTVTGVKALNLKQVQITFAKDLVKADAEKKENYVVTQEGATSDLVGGSGKPVLQADGKTVILTLTTAVDNGKNAIVEVKNIATYKSDAVKFEDTTVPTVVGVTVSGPSTLTVEYSEPIAHKTNAETTRTTEYKIDGGYYTVLTSELDTNKMIVTVGVPFTEGAHKISFEGKEVTDCAGYKVLPRTVDFTVTIDKTAPVLTLKSADPKTVVLTSNKPLNEDSVKSANVRYRHTYNTDTYFVKGNDTKTVDGAEVAKVTLTDAGTTLTIDFSGSVIPLGTTNLYIGYDDANSTQIQDLWGNKLPATTIPMNITLDTVKPTVTEVKFDNTLQLTVVFSEKLDKTTAEQTANYVIKDSTGKVISVSGATLVNDDSLNKVQLAFTDELGGGSYSIEIKGVKDNAFVMNAMDTYTSTLNFTDKVAPKVLDTAAKIVVGKDSAGNDNKKASIYIPFSEQMDPTTLVKANFMKDLGDTKGFVALGEFDTVTPAADGKSVTIVLDKSTPVLTAGAVLIKVGLVKDIAGNTLATYIKDVTPTEDSIKIAKVEAISKKRIKVTFDGRLSTITATGFKLANADNEEIALSVASVTVNDEGKSVVEFNLGAELKEDATYIKAAPTATIVLLSVDSTKAVDTKSYLGAVITTSSETASDVIVPTVNTVKVTATGTIEVTFNEAIDNTTLAASTLNGFSVSGDVKIKTVTRTSTNIITLTPEDGKKFSDSTVVKYNSVAGITDTSTNKVADFEKTATK</sequence>
<dbReference type="STRING" id="1330534.L323_16180"/>
<dbReference type="Pfam" id="PF13205">
    <property type="entry name" value="Big_5"/>
    <property type="match status" value="2"/>
</dbReference>
<evidence type="ECO:0000259" key="4">
    <source>
        <dbReference type="PROSITE" id="PS51272"/>
    </source>
</evidence>
<dbReference type="Gene3D" id="2.60.40.1220">
    <property type="match status" value="7"/>
</dbReference>
<evidence type="ECO:0000256" key="3">
    <source>
        <dbReference type="SAM" id="SignalP"/>
    </source>
</evidence>
<feature type="signal peptide" evidence="3">
    <location>
        <begin position="1"/>
        <end position="26"/>
    </location>
</feature>
<evidence type="ECO:0000256" key="2">
    <source>
        <dbReference type="ARBA" id="ARBA00022737"/>
    </source>
</evidence>
<dbReference type="EMBL" id="ATAY01000085">
    <property type="protein sequence ID" value="EPR09621.1"/>
    <property type="molecule type" value="Genomic_DNA"/>
</dbReference>
<dbReference type="InterPro" id="IPR032812">
    <property type="entry name" value="SbsA_Ig"/>
</dbReference>
<dbReference type="Proteomes" id="UP000016860">
    <property type="component" value="Unassembled WGS sequence"/>
</dbReference>
<feature type="domain" description="SLH" evidence="4">
    <location>
        <begin position="89"/>
        <end position="151"/>
    </location>
</feature>
<proteinExistence type="predicted"/>
<evidence type="ECO:0000256" key="1">
    <source>
        <dbReference type="ARBA" id="ARBA00022729"/>
    </source>
</evidence>
<evidence type="ECO:0000313" key="5">
    <source>
        <dbReference type="EMBL" id="EPR09621.1"/>
    </source>
</evidence>
<organism evidence="5 6">
    <name type="scientific">Ruminiclostridium papyrosolvens C7</name>
    <dbReference type="NCBI Taxonomy" id="1330534"/>
    <lineage>
        <taxon>Bacteria</taxon>
        <taxon>Bacillati</taxon>
        <taxon>Bacillota</taxon>
        <taxon>Clostridia</taxon>
        <taxon>Eubacteriales</taxon>
        <taxon>Oscillospiraceae</taxon>
        <taxon>Ruminiclostridium</taxon>
    </lineage>
</organism>
<feature type="chain" id="PRO_5004653637" description="SLH domain-containing protein" evidence="3">
    <location>
        <begin position="27"/>
        <end position="970"/>
    </location>
</feature>
<dbReference type="PROSITE" id="PS51272">
    <property type="entry name" value="SLH"/>
    <property type="match status" value="1"/>
</dbReference>
<reference evidence="5 6" key="1">
    <citation type="journal article" date="2013" name="Genome Announc.">
        <title>Draft Genome Sequence of the Cellulolytic Bacterium Clostridium papyrosolvens C7 (ATCC 700395).</title>
        <authorList>
            <person name="Zepeda V."/>
            <person name="Dassa B."/>
            <person name="Borovok I."/>
            <person name="Lamed R."/>
            <person name="Bayer E.A."/>
            <person name="Cate J.H."/>
        </authorList>
    </citation>
    <scope>NUCLEOTIDE SEQUENCE [LARGE SCALE GENOMIC DNA]</scope>
    <source>
        <strain evidence="5 6">C7</strain>
    </source>
</reference>
<evidence type="ECO:0000313" key="6">
    <source>
        <dbReference type="Proteomes" id="UP000016860"/>
    </source>
</evidence>
<dbReference type="RefSeq" id="WP_020816654.1">
    <property type="nucleotide sequence ID" value="NZ_ATAY01000085.1"/>
</dbReference>